<accession>A0A8H4PJN8</accession>
<sequence>MARTKNTRVPVVTTIVEKAPSHDGTLCIAAWGKVEFTLEKFNRKHHSCRPKLSVQIYDTTPDAADEQHLRKAAEHIHQLIWRVIRIREPLQGRTLVPQCGRGVWNRYIPKVRYRTEVYALPLPVETPDSIRVERCLSHHKAEIMARHDARDTEFFLQPNFPRGVQDHFWRRFTIITLPQEYWELPNHPFLDVRFERRVDRLCWWDSDDDTGELTPHDLVPEVHVRPYSLCRLESRGLDGLLAARWFYENFFDYERAELNEHWDWEFGRLNERGEWLSHTDVDVVPTTTFDSESEDEEESEEEDEDEVEEDEE</sequence>
<evidence type="ECO:0000313" key="2">
    <source>
        <dbReference type="EMBL" id="KAF4465467.1"/>
    </source>
</evidence>
<proteinExistence type="predicted"/>
<dbReference type="AlphaFoldDB" id="A0A8H4PJN8"/>
<dbReference type="Proteomes" id="UP000554235">
    <property type="component" value="Unassembled WGS sequence"/>
</dbReference>
<gene>
    <name evidence="2" type="ORF">FALBO_7688</name>
</gene>
<reference evidence="2 3" key="1">
    <citation type="submission" date="2020-01" db="EMBL/GenBank/DDBJ databases">
        <title>Identification and distribution of gene clusters putatively required for synthesis of sphingolipid metabolism inhibitors in phylogenetically diverse species of the filamentous fungus Fusarium.</title>
        <authorList>
            <person name="Kim H.-S."/>
            <person name="Busman M."/>
            <person name="Brown D.W."/>
            <person name="Divon H."/>
            <person name="Uhlig S."/>
            <person name="Proctor R.H."/>
        </authorList>
    </citation>
    <scope>NUCLEOTIDE SEQUENCE [LARGE SCALE GENOMIC DNA]</scope>
    <source>
        <strain evidence="2 3">NRRL 20459</strain>
    </source>
</reference>
<dbReference type="OrthoDB" id="5190067at2759"/>
<name>A0A8H4PJN8_9HYPO</name>
<dbReference type="EMBL" id="JAADYS010001028">
    <property type="protein sequence ID" value="KAF4465467.1"/>
    <property type="molecule type" value="Genomic_DNA"/>
</dbReference>
<evidence type="ECO:0000313" key="3">
    <source>
        <dbReference type="Proteomes" id="UP000554235"/>
    </source>
</evidence>
<keyword evidence="3" id="KW-1185">Reference proteome</keyword>
<protein>
    <submittedName>
        <fullName evidence="2">Arca</fullName>
    </submittedName>
</protein>
<organism evidence="2 3">
    <name type="scientific">Fusarium albosuccineum</name>
    <dbReference type="NCBI Taxonomy" id="1237068"/>
    <lineage>
        <taxon>Eukaryota</taxon>
        <taxon>Fungi</taxon>
        <taxon>Dikarya</taxon>
        <taxon>Ascomycota</taxon>
        <taxon>Pezizomycotina</taxon>
        <taxon>Sordariomycetes</taxon>
        <taxon>Hypocreomycetidae</taxon>
        <taxon>Hypocreales</taxon>
        <taxon>Nectriaceae</taxon>
        <taxon>Fusarium</taxon>
        <taxon>Fusarium decemcellulare species complex</taxon>
    </lineage>
</organism>
<comment type="caution">
    <text evidence="2">The sequence shown here is derived from an EMBL/GenBank/DDBJ whole genome shotgun (WGS) entry which is preliminary data.</text>
</comment>
<evidence type="ECO:0000256" key="1">
    <source>
        <dbReference type="SAM" id="MobiDB-lite"/>
    </source>
</evidence>
<feature type="compositionally biased region" description="Acidic residues" evidence="1">
    <location>
        <begin position="291"/>
        <end position="312"/>
    </location>
</feature>
<feature type="region of interest" description="Disordered" evidence="1">
    <location>
        <begin position="283"/>
        <end position="312"/>
    </location>
</feature>